<dbReference type="GO" id="GO:0005524">
    <property type="term" value="F:ATP binding"/>
    <property type="evidence" value="ECO:0007669"/>
    <property type="project" value="UniProtKB-KW"/>
</dbReference>
<keyword evidence="5" id="KW-1278">Translocase</keyword>
<evidence type="ECO:0000256" key="3">
    <source>
        <dbReference type="ARBA" id="ARBA00022741"/>
    </source>
</evidence>
<keyword evidence="4 9" id="KW-0067">ATP-binding</keyword>
<dbReference type="PANTHER" id="PTHR42781:SF4">
    <property type="entry name" value="SPERMIDINE_PUTRESCINE IMPORT ATP-BINDING PROTEIN POTA"/>
    <property type="match status" value="1"/>
</dbReference>
<evidence type="ECO:0000256" key="7">
    <source>
        <dbReference type="ARBA" id="ARBA00023136"/>
    </source>
</evidence>
<protein>
    <submittedName>
        <fullName evidence="9">Sulfate ABC transporter ATP-binding protein</fullName>
    </submittedName>
</protein>
<dbReference type="InterPro" id="IPR041193">
    <property type="entry name" value="CysA_C"/>
</dbReference>
<dbReference type="Proteomes" id="UP001179361">
    <property type="component" value="Unassembled WGS sequence"/>
</dbReference>
<gene>
    <name evidence="9" type="ORF">LQ564_04420</name>
</gene>
<keyword evidence="3" id="KW-0547">Nucleotide-binding</keyword>
<dbReference type="InterPro" id="IPR008995">
    <property type="entry name" value="Mo/tungstate-bd_C_term_dom"/>
</dbReference>
<evidence type="ECO:0000256" key="4">
    <source>
        <dbReference type="ARBA" id="ARBA00022840"/>
    </source>
</evidence>
<dbReference type="RefSeq" id="WP_231056855.1">
    <property type="nucleotide sequence ID" value="NZ_JAJNOC010000001.1"/>
</dbReference>
<dbReference type="InterPro" id="IPR050093">
    <property type="entry name" value="ABC_SmlMolc_Importer"/>
</dbReference>
<comment type="caution">
    <text evidence="9">The sequence shown here is derived from an EMBL/GenBank/DDBJ whole genome shotgun (WGS) entry which is preliminary data.</text>
</comment>
<keyword evidence="7" id="KW-0472">Membrane</keyword>
<dbReference type="InterPro" id="IPR027417">
    <property type="entry name" value="P-loop_NTPase"/>
</dbReference>
<dbReference type="InterPro" id="IPR024765">
    <property type="entry name" value="TOBE-like"/>
</dbReference>
<proteinExistence type="predicted"/>
<feature type="domain" description="ABC transporter" evidence="8">
    <location>
        <begin position="3"/>
        <end position="237"/>
    </location>
</feature>
<accession>A0ABS8Q1C5</accession>
<evidence type="ECO:0000256" key="1">
    <source>
        <dbReference type="ARBA" id="ARBA00022448"/>
    </source>
</evidence>
<dbReference type="InterPro" id="IPR003593">
    <property type="entry name" value="AAA+_ATPase"/>
</dbReference>
<dbReference type="EMBL" id="JAJNOC010000001">
    <property type="protein sequence ID" value="MCD2515552.1"/>
    <property type="molecule type" value="Genomic_DNA"/>
</dbReference>
<organism evidence="9 10">
    <name type="scientific">Massilia phyllostachyos</name>
    <dbReference type="NCBI Taxonomy" id="2898585"/>
    <lineage>
        <taxon>Bacteria</taxon>
        <taxon>Pseudomonadati</taxon>
        <taxon>Pseudomonadota</taxon>
        <taxon>Betaproteobacteria</taxon>
        <taxon>Burkholderiales</taxon>
        <taxon>Oxalobacteraceae</taxon>
        <taxon>Telluria group</taxon>
        <taxon>Massilia</taxon>
    </lineage>
</organism>
<dbReference type="SUPFAM" id="SSF50331">
    <property type="entry name" value="MOP-like"/>
    <property type="match status" value="1"/>
</dbReference>
<keyword evidence="2" id="KW-1003">Cell membrane</keyword>
<evidence type="ECO:0000259" key="8">
    <source>
        <dbReference type="PROSITE" id="PS50893"/>
    </source>
</evidence>
<dbReference type="Gene3D" id="3.40.50.300">
    <property type="entry name" value="P-loop containing nucleotide triphosphate hydrolases"/>
    <property type="match status" value="1"/>
</dbReference>
<dbReference type="Pfam" id="PF00005">
    <property type="entry name" value="ABC_tran"/>
    <property type="match status" value="1"/>
</dbReference>
<dbReference type="InterPro" id="IPR005666">
    <property type="entry name" value="Sulph_transpt1"/>
</dbReference>
<name>A0ABS8Q1C5_9BURK</name>
<dbReference type="InterPro" id="IPR017871">
    <property type="entry name" value="ABC_transporter-like_CS"/>
</dbReference>
<keyword evidence="6" id="KW-0764">Sulfate transport</keyword>
<keyword evidence="10" id="KW-1185">Reference proteome</keyword>
<dbReference type="InterPro" id="IPR003439">
    <property type="entry name" value="ABC_transporter-like_ATP-bd"/>
</dbReference>
<dbReference type="PROSITE" id="PS00211">
    <property type="entry name" value="ABC_TRANSPORTER_1"/>
    <property type="match status" value="1"/>
</dbReference>
<dbReference type="Pfam" id="PF12857">
    <property type="entry name" value="TOBE_3"/>
    <property type="match status" value="1"/>
</dbReference>
<dbReference type="Pfam" id="PF17850">
    <property type="entry name" value="CysA_C_terminal"/>
    <property type="match status" value="1"/>
</dbReference>
<evidence type="ECO:0000256" key="6">
    <source>
        <dbReference type="ARBA" id="ARBA00023032"/>
    </source>
</evidence>
<dbReference type="PANTHER" id="PTHR42781">
    <property type="entry name" value="SPERMIDINE/PUTRESCINE IMPORT ATP-BINDING PROTEIN POTA"/>
    <property type="match status" value="1"/>
</dbReference>
<sequence length="354" mass="39611">MTIEVQHIRKQFGQFTALDDVSLKFPDGQLTALLGPSGCGKTTLLRVIAGLEHPDAGAVLLDGEDASHRHVRERQVGFVFQHYALFKHMTVFENVAFGLRVKPRKERPSEQQIRDKVRKLLELVQLDWIADRYPPQLSGGQRQRIALARALAVEPRVLLLDEPFGALDAKVRKELRRWLRRLHDELHVTSIFVTHDQEEALEVADQVVLMNKGRVEQLGTPDAVYNQPASPFVYGFLGNVNLFHGRVHEGVLASGDVKLQAAGARDGQGIGYVRPHDLDVERYTPGAEGVVAKLRRAHAIGPLAQLDLERADNQQLIEAVMPNELFARHGFREGDTLVVKPRRIEVFVDAGEGI</sequence>
<evidence type="ECO:0000313" key="9">
    <source>
        <dbReference type="EMBL" id="MCD2515552.1"/>
    </source>
</evidence>
<dbReference type="SUPFAM" id="SSF52540">
    <property type="entry name" value="P-loop containing nucleoside triphosphate hydrolases"/>
    <property type="match status" value="1"/>
</dbReference>
<keyword evidence="1" id="KW-0813">Transport</keyword>
<evidence type="ECO:0000256" key="5">
    <source>
        <dbReference type="ARBA" id="ARBA00022967"/>
    </source>
</evidence>
<dbReference type="PROSITE" id="PS50893">
    <property type="entry name" value="ABC_TRANSPORTER_2"/>
    <property type="match status" value="1"/>
</dbReference>
<evidence type="ECO:0000256" key="2">
    <source>
        <dbReference type="ARBA" id="ARBA00022475"/>
    </source>
</evidence>
<reference evidence="9" key="1">
    <citation type="submission" date="2021-11" db="EMBL/GenBank/DDBJ databases">
        <title>The complete genome of Massilia sp sp. G4R7.</title>
        <authorList>
            <person name="Liu L."/>
            <person name="Yue J."/>
            <person name="Yuan J."/>
            <person name="Yang F."/>
            <person name="Li L."/>
        </authorList>
    </citation>
    <scope>NUCLEOTIDE SEQUENCE</scope>
    <source>
        <strain evidence="9">G4R7</strain>
    </source>
</reference>
<evidence type="ECO:0000313" key="10">
    <source>
        <dbReference type="Proteomes" id="UP001179361"/>
    </source>
</evidence>
<dbReference type="SMART" id="SM00382">
    <property type="entry name" value="AAA"/>
    <property type="match status" value="1"/>
</dbReference>
<dbReference type="NCBIfam" id="TIGR00968">
    <property type="entry name" value="3a0106s01"/>
    <property type="match status" value="1"/>
</dbReference>
<dbReference type="CDD" id="cd03296">
    <property type="entry name" value="ABC_CysA_sulfate_importer"/>
    <property type="match status" value="1"/>
</dbReference>